<dbReference type="Pfam" id="PF17853">
    <property type="entry name" value="GGDEF_2"/>
    <property type="match status" value="1"/>
</dbReference>
<organism evidence="5 6">
    <name type="scientific">Paenibacillus piri</name>
    <dbReference type="NCBI Taxonomy" id="2547395"/>
    <lineage>
        <taxon>Bacteria</taxon>
        <taxon>Bacillati</taxon>
        <taxon>Bacillota</taxon>
        <taxon>Bacilli</taxon>
        <taxon>Bacillales</taxon>
        <taxon>Paenibacillaceae</taxon>
        <taxon>Paenibacillus</taxon>
    </lineage>
</organism>
<dbReference type="SMART" id="SM00448">
    <property type="entry name" value="REC"/>
    <property type="match status" value="1"/>
</dbReference>
<evidence type="ECO:0000256" key="3">
    <source>
        <dbReference type="PROSITE-ProRule" id="PRU00169"/>
    </source>
</evidence>
<dbReference type="PANTHER" id="PTHR42713">
    <property type="entry name" value="HISTIDINE KINASE-RELATED"/>
    <property type="match status" value="1"/>
</dbReference>
<dbReference type="AlphaFoldDB" id="A0A4R5KZP9"/>
<dbReference type="PANTHER" id="PTHR42713:SF3">
    <property type="entry name" value="TRANSCRIPTIONAL REGULATORY PROTEIN HPTR"/>
    <property type="match status" value="1"/>
</dbReference>
<accession>A0A4R5KZP9</accession>
<dbReference type="Pfam" id="PF00072">
    <property type="entry name" value="Response_reg"/>
    <property type="match status" value="1"/>
</dbReference>
<sequence>MKILIVEDEADILRGIQEVVELCNLPFEKIFAVSNAEEALDLIEEHEPEIIVTDILLPEMTGLDMLEKVRALQVQPKVIVISSYNKFSYAQRSLQLGAVDYILKPIHKDELSEKIKSVYTMVQNEYVNREQVKDQTVYARLGTETLKERFVLGLCLQKTPLQEHIHHRLMVWDLSWMETHSYAVISLSVNKRDIRAKQDKDINLENFAVGNIAEETLRSYQPSVLIRNVHNDWIILASWDPVLSVAHAILERVLKYQKLNLVVGISETMHSFQAVSEAYEQSQMALKLSSLHDNKHIVCFQDIASILNPETGPVNSEWVADCILEGNAYQVEQSVEDIIHRFMLARDVNKPADLSIKCFEWVLEFIQA</sequence>
<keyword evidence="3" id="KW-0597">Phosphoprotein</keyword>
<dbReference type="GO" id="GO:0003677">
    <property type="term" value="F:DNA binding"/>
    <property type="evidence" value="ECO:0007669"/>
    <property type="project" value="UniProtKB-KW"/>
</dbReference>
<evidence type="ECO:0000259" key="4">
    <source>
        <dbReference type="PROSITE" id="PS50110"/>
    </source>
</evidence>
<comment type="caution">
    <text evidence="5">The sequence shown here is derived from an EMBL/GenBank/DDBJ whole genome shotgun (WGS) entry which is preliminary data.</text>
</comment>
<dbReference type="EMBL" id="SMRT01000001">
    <property type="protein sequence ID" value="TDG00789.1"/>
    <property type="molecule type" value="Genomic_DNA"/>
</dbReference>
<dbReference type="CDD" id="cd17536">
    <property type="entry name" value="REC_YesN-like"/>
    <property type="match status" value="1"/>
</dbReference>
<dbReference type="InterPro" id="IPR011006">
    <property type="entry name" value="CheY-like_superfamily"/>
</dbReference>
<dbReference type="Gene3D" id="3.40.50.2300">
    <property type="match status" value="1"/>
</dbReference>
<dbReference type="SUPFAM" id="SSF52172">
    <property type="entry name" value="CheY-like"/>
    <property type="match status" value="1"/>
</dbReference>
<dbReference type="InterPro" id="IPR041522">
    <property type="entry name" value="CdaR_GGDEF"/>
</dbReference>
<protein>
    <submittedName>
        <fullName evidence="5">Response regulator</fullName>
    </submittedName>
</protein>
<dbReference type="GO" id="GO:0000160">
    <property type="term" value="P:phosphorelay signal transduction system"/>
    <property type="evidence" value="ECO:0007669"/>
    <property type="project" value="InterPro"/>
</dbReference>
<keyword evidence="1" id="KW-0963">Cytoplasm</keyword>
<evidence type="ECO:0000313" key="6">
    <source>
        <dbReference type="Proteomes" id="UP000295636"/>
    </source>
</evidence>
<dbReference type="PROSITE" id="PS50110">
    <property type="entry name" value="RESPONSE_REGULATORY"/>
    <property type="match status" value="1"/>
</dbReference>
<gene>
    <name evidence="5" type="ORF">E1757_03995</name>
</gene>
<evidence type="ECO:0000256" key="1">
    <source>
        <dbReference type="ARBA" id="ARBA00022490"/>
    </source>
</evidence>
<reference evidence="5 6" key="1">
    <citation type="submission" date="2019-03" db="EMBL/GenBank/DDBJ databases">
        <title>This is whole genome sequence of Paenibacillus sp MS74 strain.</title>
        <authorList>
            <person name="Trinh H.N."/>
        </authorList>
    </citation>
    <scope>NUCLEOTIDE SEQUENCE [LARGE SCALE GENOMIC DNA]</scope>
    <source>
        <strain evidence="5 6">MS74</strain>
    </source>
</reference>
<feature type="domain" description="Response regulatory" evidence="4">
    <location>
        <begin position="2"/>
        <end position="119"/>
    </location>
</feature>
<keyword evidence="2" id="KW-0238">DNA-binding</keyword>
<dbReference type="InterPro" id="IPR001789">
    <property type="entry name" value="Sig_transdc_resp-reg_receiver"/>
</dbReference>
<evidence type="ECO:0000256" key="2">
    <source>
        <dbReference type="ARBA" id="ARBA00023125"/>
    </source>
</evidence>
<dbReference type="Proteomes" id="UP000295636">
    <property type="component" value="Unassembled WGS sequence"/>
</dbReference>
<evidence type="ECO:0000313" key="5">
    <source>
        <dbReference type="EMBL" id="TDG00789.1"/>
    </source>
</evidence>
<dbReference type="OrthoDB" id="342399at2"/>
<dbReference type="RefSeq" id="WP_133225499.1">
    <property type="nucleotide sequence ID" value="NZ_SMRT01000001.1"/>
</dbReference>
<name>A0A4R5KZP9_9BACL</name>
<dbReference type="InterPro" id="IPR051552">
    <property type="entry name" value="HptR"/>
</dbReference>
<proteinExistence type="predicted"/>
<feature type="modified residue" description="4-aspartylphosphate" evidence="3">
    <location>
        <position position="54"/>
    </location>
</feature>
<keyword evidence="6" id="KW-1185">Reference proteome</keyword>